<feature type="domain" description="C2H2-type" evidence="10">
    <location>
        <begin position="5"/>
        <end position="32"/>
    </location>
</feature>
<evidence type="ECO:0000256" key="7">
    <source>
        <dbReference type="ARBA" id="ARBA00023242"/>
    </source>
</evidence>
<dbReference type="PANTHER" id="PTHR24399:SF23">
    <property type="entry name" value="C2H2-TYPE DOMAIN-CONTAINING PROTEIN"/>
    <property type="match status" value="1"/>
</dbReference>
<feature type="compositionally biased region" description="Low complexity" evidence="9">
    <location>
        <begin position="151"/>
        <end position="166"/>
    </location>
</feature>
<keyword evidence="3" id="KW-0677">Repeat</keyword>
<organism evidence="11 12">
    <name type="scientific">Trichinella spiralis</name>
    <name type="common">Trichina worm</name>
    <dbReference type="NCBI Taxonomy" id="6334"/>
    <lineage>
        <taxon>Eukaryota</taxon>
        <taxon>Metazoa</taxon>
        <taxon>Ecdysozoa</taxon>
        <taxon>Nematoda</taxon>
        <taxon>Enoplea</taxon>
        <taxon>Dorylaimia</taxon>
        <taxon>Trichinellida</taxon>
        <taxon>Trichinellidae</taxon>
        <taxon>Trichinella</taxon>
    </lineage>
</organism>
<evidence type="ECO:0000313" key="11">
    <source>
        <dbReference type="EMBL" id="KAL1245991.1"/>
    </source>
</evidence>
<dbReference type="InterPro" id="IPR036236">
    <property type="entry name" value="Znf_C2H2_sf"/>
</dbReference>
<keyword evidence="12" id="KW-1185">Reference proteome</keyword>
<evidence type="ECO:0000256" key="4">
    <source>
        <dbReference type="ARBA" id="ARBA00022833"/>
    </source>
</evidence>
<proteinExistence type="predicted"/>
<keyword evidence="2" id="KW-0479">Metal-binding</keyword>
<sequence length="592" mass="65781">METNYFCELCNKDFPTCSRYQMHMNIHLGIRPFACQTCGKRFNNRGAKHNHMKMHSNVLPYDCPLCGKSFHWELSLKQHLKSHANHGHITYNMVGEMYQKQIEKEKLKKKEEKKRQLMNQIRLQHSSLVNSERVSQPVVKNENSQEVAAYSPNTTSPANTPNTASPRSPIHQPQSSAHTITGLGQNEHSGNNETHPYHGTDKMIKAENKAENLICGINMPSVAHQAFQKTAAYNLNTTFSARPSNAIPRPPLPTIVILGQNGYNTNNYTHPYYGTYKMIKTENSAGNRNLGINMPSVAHQAFQKTAVYYVNTISAGRQNTAIPRPPVHTIVRLGQNEHSGNNETHPYHGTDKMIKAENKAENLICGINMPSVAHQAFQKTAAYNLNTTFSARPSNAIPRPPLPTIVGLGQNGYNTNTYTHPYYGTYKMIKTENSAGNRNLGINMPSVAHQAFQKTAAYNLNTTFSARPSNAIPRPPLPTIVILGQNGYNTNTYTHPYYGTYKMIKTENSAGNRNLGINMPSVAHQAFQETAAYNPNTTFAAKRNNAIPRPPVNTIVGLGRNNEGTSTNASLSLKQPIQDAAMMIGKPQDNQS</sequence>
<feature type="compositionally biased region" description="Polar residues" evidence="9">
    <location>
        <begin position="122"/>
        <end position="134"/>
    </location>
</feature>
<reference evidence="11 12" key="1">
    <citation type="submission" date="2024-07" db="EMBL/GenBank/DDBJ databases">
        <title>Enhanced genomic and transcriptomic resources for Trichinella pseudospiralis and T. spiralis underpin the discovery of pronounced molecular differences between stages and species.</title>
        <authorList>
            <person name="Pasi K.K."/>
            <person name="La Rosa G."/>
            <person name="Gomez-Morales M.A."/>
            <person name="Tosini F."/>
            <person name="Sumanam S."/>
            <person name="Young N.D."/>
            <person name="Chang B.C."/>
            <person name="Robin G.B."/>
        </authorList>
    </citation>
    <scope>NUCLEOTIDE SEQUENCE [LARGE SCALE GENOMIC DNA]</scope>
    <source>
        <strain evidence="11">ISS534</strain>
    </source>
</reference>
<dbReference type="PANTHER" id="PTHR24399">
    <property type="entry name" value="ZINC FINGER AND BTB DOMAIN-CONTAINING"/>
    <property type="match status" value="1"/>
</dbReference>
<dbReference type="Gene3D" id="3.30.160.60">
    <property type="entry name" value="Classic Zinc Finger"/>
    <property type="match status" value="2"/>
</dbReference>
<feature type="domain" description="C2H2-type" evidence="10">
    <location>
        <begin position="61"/>
        <end position="88"/>
    </location>
</feature>
<name>A0ABR3KZ74_TRISP</name>
<evidence type="ECO:0000259" key="10">
    <source>
        <dbReference type="PROSITE" id="PS50157"/>
    </source>
</evidence>
<keyword evidence="6" id="KW-0804">Transcription</keyword>
<evidence type="ECO:0000256" key="2">
    <source>
        <dbReference type="ARBA" id="ARBA00022723"/>
    </source>
</evidence>
<dbReference type="PROSITE" id="PS50157">
    <property type="entry name" value="ZINC_FINGER_C2H2_2"/>
    <property type="match status" value="3"/>
</dbReference>
<evidence type="ECO:0000256" key="9">
    <source>
        <dbReference type="SAM" id="MobiDB-lite"/>
    </source>
</evidence>
<dbReference type="SMART" id="SM00355">
    <property type="entry name" value="ZnF_C2H2"/>
    <property type="match status" value="3"/>
</dbReference>
<evidence type="ECO:0000256" key="6">
    <source>
        <dbReference type="ARBA" id="ARBA00023163"/>
    </source>
</evidence>
<feature type="compositionally biased region" description="Polar residues" evidence="9">
    <location>
        <begin position="171"/>
        <end position="194"/>
    </location>
</feature>
<evidence type="ECO:0000256" key="8">
    <source>
        <dbReference type="PROSITE-ProRule" id="PRU00042"/>
    </source>
</evidence>
<comment type="subcellular location">
    <subcellularLocation>
        <location evidence="1">Nucleus</location>
    </subcellularLocation>
</comment>
<keyword evidence="5" id="KW-0805">Transcription regulation</keyword>
<keyword evidence="7" id="KW-0539">Nucleus</keyword>
<feature type="domain" description="C2H2-type" evidence="10">
    <location>
        <begin position="33"/>
        <end position="60"/>
    </location>
</feature>
<comment type="caution">
    <text evidence="11">The sequence shown here is derived from an EMBL/GenBank/DDBJ whole genome shotgun (WGS) entry which is preliminary data.</text>
</comment>
<evidence type="ECO:0000256" key="5">
    <source>
        <dbReference type="ARBA" id="ARBA00023015"/>
    </source>
</evidence>
<dbReference type="SUPFAM" id="SSF57667">
    <property type="entry name" value="beta-beta-alpha zinc fingers"/>
    <property type="match status" value="2"/>
</dbReference>
<dbReference type="InterPro" id="IPR013087">
    <property type="entry name" value="Znf_C2H2_type"/>
</dbReference>
<dbReference type="EMBL" id="JBEUSY010000042">
    <property type="protein sequence ID" value="KAL1245991.1"/>
    <property type="molecule type" value="Genomic_DNA"/>
</dbReference>
<evidence type="ECO:0000313" key="12">
    <source>
        <dbReference type="Proteomes" id="UP001558632"/>
    </source>
</evidence>
<evidence type="ECO:0000256" key="1">
    <source>
        <dbReference type="ARBA" id="ARBA00004123"/>
    </source>
</evidence>
<keyword evidence="4" id="KW-0862">Zinc</keyword>
<protein>
    <submittedName>
        <fullName evidence="11">Neurotrophin receptor-interacting factor</fullName>
    </submittedName>
</protein>
<dbReference type="PROSITE" id="PS00028">
    <property type="entry name" value="ZINC_FINGER_C2H2_1"/>
    <property type="match status" value="3"/>
</dbReference>
<dbReference type="Proteomes" id="UP001558632">
    <property type="component" value="Unassembled WGS sequence"/>
</dbReference>
<feature type="region of interest" description="Disordered" evidence="9">
    <location>
        <begin position="122"/>
        <end position="199"/>
    </location>
</feature>
<evidence type="ECO:0000256" key="3">
    <source>
        <dbReference type="ARBA" id="ARBA00022737"/>
    </source>
</evidence>
<keyword evidence="11" id="KW-0675">Receptor</keyword>
<keyword evidence="8" id="KW-0863">Zinc-finger</keyword>
<accession>A0ABR3KZ74</accession>
<gene>
    <name evidence="11" type="ORF">TSPI_10754</name>
</gene>